<evidence type="ECO:0000256" key="7">
    <source>
        <dbReference type="SAM" id="MobiDB-lite"/>
    </source>
</evidence>
<keyword evidence="4 8" id="KW-1133">Transmembrane helix</keyword>
<sequence>MPIVWLPSFARLVSHLDLDFPTIRLNSSEPTSWLNDNSIDMNVNSTDGSKVRAILSRSRRLGFVSGFYCTGNCTSYYFGITVVGGGNPAVVWSAKPDNPDNPSFDYPTDTLLAGQRLYEDKRLESGLYYATLTTSGLAAYTLVGNVSQMYYQLEPQPDTTDQSSQRGRCQLITKTEVNTADYAELQTGGFLVNMGTSQEPLGSNRSKLPLDSSVEYVRLHNDGKLKLYRHEPATGAKEISISLPKISESVNILANAGISASAMKGNVVVRKELKLTGFNGLMKDAPGLPNFANLPLFKERWNDTNIDSKGLCYMPSEVLSIRQGEIPNYNFTSTAYIKVEIPANGPAGPPDGGRPPEPRKPKSNRHRLIAIIAGSGSAVLVDFCLLILKFWKKFSKTITEDVEEYIRQVPGMPVMFTHEQLRVATGDFKERLGGGGFGSVFKGVLPDSTEIAVKRLYKMGHAVREFLAEVETIGSIHHFNLGVNGGLAVIDKSSKDKSLFNESMPGGVFTKFKSN</sequence>
<evidence type="ECO:0000256" key="6">
    <source>
        <dbReference type="PROSITE-ProRule" id="PRU10141"/>
    </source>
</evidence>
<protein>
    <recommendedName>
        <fullName evidence="11">Protein kinase domain-containing protein</fullName>
    </recommendedName>
</protein>
<feature type="binding site" evidence="6">
    <location>
        <position position="454"/>
    </location>
    <ligand>
        <name>ATP</name>
        <dbReference type="ChEBI" id="CHEBI:30616"/>
    </ligand>
</feature>
<dbReference type="GO" id="GO:0005524">
    <property type="term" value="F:ATP binding"/>
    <property type="evidence" value="ECO:0007669"/>
    <property type="project" value="UniProtKB-UniRule"/>
</dbReference>
<evidence type="ECO:0000313" key="10">
    <source>
        <dbReference type="Proteomes" id="UP000823749"/>
    </source>
</evidence>
<dbReference type="AlphaFoldDB" id="A0AAV6KHN8"/>
<dbReference type="InterPro" id="IPR011009">
    <property type="entry name" value="Kinase-like_dom_sf"/>
</dbReference>
<keyword evidence="2 8" id="KW-0812">Transmembrane</keyword>
<evidence type="ECO:0000256" key="1">
    <source>
        <dbReference type="ARBA" id="ARBA00004167"/>
    </source>
</evidence>
<evidence type="ECO:0000313" key="9">
    <source>
        <dbReference type="EMBL" id="KAG5552061.1"/>
    </source>
</evidence>
<gene>
    <name evidence="9" type="ORF">RHGRI_010223</name>
</gene>
<keyword evidence="6" id="KW-0547">Nucleotide-binding</keyword>
<comment type="caution">
    <text evidence="9">The sequence shown here is derived from an EMBL/GenBank/DDBJ whole genome shotgun (WGS) entry which is preliminary data.</text>
</comment>
<keyword evidence="3" id="KW-0732">Signal</keyword>
<reference evidence="9" key="1">
    <citation type="submission" date="2020-08" db="EMBL/GenBank/DDBJ databases">
        <title>Plant Genome Project.</title>
        <authorList>
            <person name="Zhang R.-G."/>
        </authorList>
    </citation>
    <scope>NUCLEOTIDE SEQUENCE</scope>
    <source>
        <strain evidence="9">WSP0</strain>
        <tissue evidence="9">Leaf</tissue>
    </source>
</reference>
<name>A0AAV6KHN8_9ERIC</name>
<keyword evidence="10" id="KW-1185">Reference proteome</keyword>
<evidence type="ECO:0000256" key="8">
    <source>
        <dbReference type="SAM" id="Phobius"/>
    </source>
</evidence>
<keyword evidence="6" id="KW-0067">ATP-binding</keyword>
<comment type="subcellular location">
    <subcellularLocation>
        <location evidence="1">Membrane</location>
        <topology evidence="1">Single-pass membrane protein</topology>
    </subcellularLocation>
</comment>
<dbReference type="SUPFAM" id="SSF56112">
    <property type="entry name" value="Protein kinase-like (PK-like)"/>
    <property type="match status" value="1"/>
</dbReference>
<feature type="transmembrane region" description="Helical" evidence="8">
    <location>
        <begin position="368"/>
        <end position="388"/>
    </location>
</feature>
<organism evidence="9 10">
    <name type="scientific">Rhododendron griersonianum</name>
    <dbReference type="NCBI Taxonomy" id="479676"/>
    <lineage>
        <taxon>Eukaryota</taxon>
        <taxon>Viridiplantae</taxon>
        <taxon>Streptophyta</taxon>
        <taxon>Embryophyta</taxon>
        <taxon>Tracheophyta</taxon>
        <taxon>Spermatophyta</taxon>
        <taxon>Magnoliopsida</taxon>
        <taxon>eudicotyledons</taxon>
        <taxon>Gunneridae</taxon>
        <taxon>Pentapetalae</taxon>
        <taxon>asterids</taxon>
        <taxon>Ericales</taxon>
        <taxon>Ericaceae</taxon>
        <taxon>Ericoideae</taxon>
        <taxon>Rhodoreae</taxon>
        <taxon>Rhododendron</taxon>
    </lineage>
</organism>
<dbReference type="PANTHER" id="PTHR47974:SF9">
    <property type="entry name" value="RECEPTOR-LIKE SERINE_THREONINE-PROTEIN KINASE"/>
    <property type="match status" value="1"/>
</dbReference>
<evidence type="ECO:0000256" key="2">
    <source>
        <dbReference type="ARBA" id="ARBA00022692"/>
    </source>
</evidence>
<keyword evidence="5 8" id="KW-0472">Membrane</keyword>
<feature type="region of interest" description="Disordered" evidence="7">
    <location>
        <begin position="342"/>
        <end position="363"/>
    </location>
</feature>
<evidence type="ECO:0000256" key="4">
    <source>
        <dbReference type="ARBA" id="ARBA00022989"/>
    </source>
</evidence>
<dbReference type="InterPro" id="IPR017441">
    <property type="entry name" value="Protein_kinase_ATP_BS"/>
</dbReference>
<dbReference type="PANTHER" id="PTHR47974">
    <property type="entry name" value="OS07G0415500 PROTEIN"/>
    <property type="match status" value="1"/>
</dbReference>
<dbReference type="Gene3D" id="3.30.200.20">
    <property type="entry name" value="Phosphorylase Kinase, domain 1"/>
    <property type="match status" value="1"/>
</dbReference>
<dbReference type="Proteomes" id="UP000823749">
    <property type="component" value="Chromosome 4"/>
</dbReference>
<proteinExistence type="predicted"/>
<evidence type="ECO:0008006" key="11">
    <source>
        <dbReference type="Google" id="ProtNLM"/>
    </source>
</evidence>
<accession>A0AAV6KHN8</accession>
<evidence type="ECO:0000256" key="5">
    <source>
        <dbReference type="ARBA" id="ARBA00023136"/>
    </source>
</evidence>
<dbReference type="PROSITE" id="PS00107">
    <property type="entry name" value="PROTEIN_KINASE_ATP"/>
    <property type="match status" value="1"/>
</dbReference>
<dbReference type="GO" id="GO:0016020">
    <property type="term" value="C:membrane"/>
    <property type="evidence" value="ECO:0007669"/>
    <property type="project" value="UniProtKB-SubCell"/>
</dbReference>
<dbReference type="EMBL" id="JACTNZ010000004">
    <property type="protein sequence ID" value="KAG5552061.1"/>
    <property type="molecule type" value="Genomic_DNA"/>
</dbReference>
<evidence type="ECO:0000256" key="3">
    <source>
        <dbReference type="ARBA" id="ARBA00022729"/>
    </source>
</evidence>